<organism evidence="6 7">
    <name type="scientific">Cucumis melo</name>
    <name type="common">Muskmelon</name>
    <dbReference type="NCBI Taxonomy" id="3656"/>
    <lineage>
        <taxon>Eukaryota</taxon>
        <taxon>Viridiplantae</taxon>
        <taxon>Streptophyta</taxon>
        <taxon>Embryophyta</taxon>
        <taxon>Tracheophyta</taxon>
        <taxon>Spermatophyta</taxon>
        <taxon>Magnoliopsida</taxon>
        <taxon>eudicotyledons</taxon>
        <taxon>Gunneridae</taxon>
        <taxon>Pentapetalae</taxon>
        <taxon>rosids</taxon>
        <taxon>fabids</taxon>
        <taxon>Cucurbitales</taxon>
        <taxon>Cucurbitaceae</taxon>
        <taxon>Benincaseae</taxon>
        <taxon>Cucumis</taxon>
    </lineage>
</organism>
<dbReference type="PANTHER" id="PTHR45614">
    <property type="entry name" value="MYB PROTEIN-RELATED"/>
    <property type="match status" value="1"/>
</dbReference>
<reference evidence="7" key="1">
    <citation type="submission" date="2025-08" db="UniProtKB">
        <authorList>
            <consortium name="RefSeq"/>
        </authorList>
    </citation>
    <scope>IDENTIFICATION</scope>
    <source>
        <tissue evidence="7">Stem</tissue>
    </source>
</reference>
<evidence type="ECO:0000259" key="5">
    <source>
        <dbReference type="PROSITE" id="PS51294"/>
    </source>
</evidence>
<accession>A0ABM3L7K2</accession>
<evidence type="ECO:0000256" key="1">
    <source>
        <dbReference type="ARBA" id="ARBA00004123"/>
    </source>
</evidence>
<keyword evidence="6" id="KW-1185">Reference proteome</keyword>
<evidence type="ECO:0000256" key="2">
    <source>
        <dbReference type="ARBA" id="ARBA00023242"/>
    </source>
</evidence>
<feature type="region of interest" description="Disordered" evidence="3">
    <location>
        <begin position="84"/>
        <end position="105"/>
    </location>
</feature>
<dbReference type="InterPro" id="IPR017930">
    <property type="entry name" value="Myb_dom"/>
</dbReference>
<dbReference type="SUPFAM" id="SSF46689">
    <property type="entry name" value="Homeodomain-like"/>
    <property type="match status" value="1"/>
</dbReference>
<dbReference type="RefSeq" id="XP_050946021.1">
    <property type="nucleotide sequence ID" value="XM_051090064.1"/>
</dbReference>
<feature type="compositionally biased region" description="Basic residues" evidence="3">
    <location>
        <begin position="324"/>
        <end position="333"/>
    </location>
</feature>
<dbReference type="SMART" id="SM00717">
    <property type="entry name" value="SANT"/>
    <property type="match status" value="2"/>
</dbReference>
<dbReference type="Gene3D" id="1.10.10.60">
    <property type="entry name" value="Homeodomain-like"/>
    <property type="match status" value="2"/>
</dbReference>
<dbReference type="CDD" id="cd00167">
    <property type="entry name" value="SANT"/>
    <property type="match status" value="2"/>
</dbReference>
<feature type="domain" description="Myb-like" evidence="4">
    <location>
        <begin position="222"/>
        <end position="273"/>
    </location>
</feature>
<evidence type="ECO:0000313" key="6">
    <source>
        <dbReference type="Proteomes" id="UP001652600"/>
    </source>
</evidence>
<dbReference type="PROSITE" id="PS50090">
    <property type="entry name" value="MYB_LIKE"/>
    <property type="match status" value="2"/>
</dbReference>
<feature type="domain" description="HTH myb-type" evidence="5">
    <location>
        <begin position="222"/>
        <end position="277"/>
    </location>
</feature>
<gene>
    <name evidence="7" type="primary">LOC127150985</name>
</gene>
<keyword evidence="2" id="KW-0539">Nucleus</keyword>
<dbReference type="InterPro" id="IPR009057">
    <property type="entry name" value="Homeodomain-like_sf"/>
</dbReference>
<protein>
    <submittedName>
        <fullName evidence="7">Transcription factor MYB98</fullName>
    </submittedName>
</protein>
<dbReference type="GeneID" id="127150985"/>
<feature type="domain" description="HTH myb-type" evidence="5">
    <location>
        <begin position="278"/>
        <end position="328"/>
    </location>
</feature>
<dbReference type="Proteomes" id="UP001652600">
    <property type="component" value="Chromosome 9"/>
</dbReference>
<dbReference type="PANTHER" id="PTHR45614:SF273">
    <property type="entry name" value="MYB DOMAIN PROTEIN 100-RELATED"/>
    <property type="match status" value="1"/>
</dbReference>
<feature type="domain" description="Myb-like" evidence="4">
    <location>
        <begin position="274"/>
        <end position="324"/>
    </location>
</feature>
<name>A0ABM3L7K2_CUCME</name>
<evidence type="ECO:0000313" key="7">
    <source>
        <dbReference type="RefSeq" id="XP_050946021.1"/>
    </source>
</evidence>
<evidence type="ECO:0000256" key="3">
    <source>
        <dbReference type="SAM" id="MobiDB-lite"/>
    </source>
</evidence>
<dbReference type="PROSITE" id="PS51294">
    <property type="entry name" value="HTH_MYB"/>
    <property type="match status" value="2"/>
</dbReference>
<sequence length="433" mass="49120">MEFDSNFKDDLPLFSSFFSDKTESKPQLVLDDNDNDHGDFSGMELGSSSSPSSSSKGLFHSLQLHNNFENHNHNQYLHQYFPINGSSDHHHHPMNNNNNNNHFSNIDHGSLQNLLSEIPITTQYFDPKIEPDFTNNEFSKDQSFENIGANKFMHGFLGCGNNVWTNFPGNFLPQFSQLPNSHLGLGSSSSSSTGNFSFIGYDHNKKRKRIQLRKENKPPKKLPNIIKGQWTPQEDRLLVQLVDEYGIKKWSQIAKMLEGRVGKQCRERWHNHLRPDIRKDTWSEEEDRILIEAHKDIGNRWAEIARRLPGRTENTIKNHWNATKRRQNSKKFKARDADSINNNNNNPNGGGGSILQNYIKTLTAAEEPNQIPDSLPQLVDTHSPAPDDGGGYCFGFGMGSGSGSELECLNLLQQNDAMKSEMDLLELICQGNL</sequence>
<evidence type="ECO:0000259" key="4">
    <source>
        <dbReference type="PROSITE" id="PS50090"/>
    </source>
</evidence>
<feature type="region of interest" description="Disordered" evidence="3">
    <location>
        <begin position="22"/>
        <end position="57"/>
    </location>
</feature>
<comment type="subcellular location">
    <subcellularLocation>
        <location evidence="1">Nucleus</location>
    </subcellularLocation>
</comment>
<proteinExistence type="predicted"/>
<dbReference type="InterPro" id="IPR050560">
    <property type="entry name" value="MYB_TF"/>
</dbReference>
<dbReference type="Pfam" id="PF13921">
    <property type="entry name" value="Myb_DNA-bind_6"/>
    <property type="match status" value="1"/>
</dbReference>
<feature type="region of interest" description="Disordered" evidence="3">
    <location>
        <begin position="324"/>
        <end position="354"/>
    </location>
</feature>
<dbReference type="InterPro" id="IPR001005">
    <property type="entry name" value="SANT/Myb"/>
</dbReference>